<comment type="caution">
    <text evidence="3">The sequence shown here is derived from an EMBL/GenBank/DDBJ whole genome shotgun (WGS) entry which is preliminary data.</text>
</comment>
<comment type="similarity">
    <text evidence="1">Belongs to the IUNH family.</text>
</comment>
<dbReference type="Pfam" id="PF01156">
    <property type="entry name" value="IU_nuc_hydro"/>
    <property type="match status" value="1"/>
</dbReference>
<dbReference type="InterPro" id="IPR036452">
    <property type="entry name" value="Ribo_hydro-like"/>
</dbReference>
<evidence type="ECO:0000313" key="3">
    <source>
        <dbReference type="EMBL" id="OQS04076.1"/>
    </source>
</evidence>
<name>A0A1W0A1D8_9STRA</name>
<evidence type="ECO:0000256" key="1">
    <source>
        <dbReference type="ARBA" id="ARBA00009176"/>
    </source>
</evidence>
<gene>
    <name evidence="3" type="ORF">THRCLA_03640</name>
</gene>
<dbReference type="GO" id="GO:0016799">
    <property type="term" value="F:hydrolase activity, hydrolyzing N-glycosyl compounds"/>
    <property type="evidence" value="ECO:0007669"/>
    <property type="project" value="InterPro"/>
</dbReference>
<dbReference type="Gene3D" id="3.90.245.10">
    <property type="entry name" value="Ribonucleoside hydrolase-like"/>
    <property type="match status" value="1"/>
</dbReference>
<dbReference type="AlphaFoldDB" id="A0A1W0A1D8"/>
<dbReference type="STRING" id="74557.A0A1W0A1D8"/>
<protein>
    <recommendedName>
        <fullName evidence="2">Inosine/uridine-preferring nucleoside hydrolase domain-containing protein</fullName>
    </recommendedName>
</protein>
<dbReference type="OrthoDB" id="186496at2759"/>
<reference evidence="3 4" key="1">
    <citation type="journal article" date="2014" name="Genome Biol. Evol.">
        <title>The secreted proteins of Achlya hypogyna and Thraustotheca clavata identify the ancestral oomycete secretome and reveal gene acquisitions by horizontal gene transfer.</title>
        <authorList>
            <person name="Misner I."/>
            <person name="Blouin N."/>
            <person name="Leonard G."/>
            <person name="Richards T.A."/>
            <person name="Lane C.E."/>
        </authorList>
    </citation>
    <scope>NUCLEOTIDE SEQUENCE [LARGE SCALE GENOMIC DNA]</scope>
    <source>
        <strain evidence="3 4">ATCC 34112</strain>
    </source>
</reference>
<evidence type="ECO:0000313" key="4">
    <source>
        <dbReference type="Proteomes" id="UP000243217"/>
    </source>
</evidence>
<dbReference type="InterPro" id="IPR001910">
    <property type="entry name" value="Inosine/uridine_hydrolase_dom"/>
</dbReference>
<dbReference type="PANTHER" id="PTHR46190">
    <property type="entry name" value="SI:CH211-201H21.5-RELATED"/>
    <property type="match status" value="1"/>
</dbReference>
<dbReference type="InterPro" id="IPR052775">
    <property type="entry name" value="IUN_hydrolase"/>
</dbReference>
<organism evidence="3 4">
    <name type="scientific">Thraustotheca clavata</name>
    <dbReference type="NCBI Taxonomy" id="74557"/>
    <lineage>
        <taxon>Eukaryota</taxon>
        <taxon>Sar</taxon>
        <taxon>Stramenopiles</taxon>
        <taxon>Oomycota</taxon>
        <taxon>Saprolegniomycetes</taxon>
        <taxon>Saprolegniales</taxon>
        <taxon>Achlyaceae</taxon>
        <taxon>Thraustotheca</taxon>
    </lineage>
</organism>
<proteinExistence type="inferred from homology"/>
<dbReference type="EMBL" id="JNBS01000683">
    <property type="protein sequence ID" value="OQS04076.1"/>
    <property type="molecule type" value="Genomic_DNA"/>
</dbReference>
<dbReference type="SUPFAM" id="SSF53590">
    <property type="entry name" value="Nucleoside hydrolase"/>
    <property type="match status" value="1"/>
</dbReference>
<keyword evidence="4" id="KW-1185">Reference proteome</keyword>
<feature type="domain" description="Inosine/uridine-preferring nucleoside hydrolase" evidence="2">
    <location>
        <begin position="3"/>
        <end position="306"/>
    </location>
</feature>
<dbReference type="Proteomes" id="UP000243217">
    <property type="component" value="Unassembled WGS sequence"/>
</dbReference>
<sequence>MKVLIDTDAGLDDAISLLLAINLLPKGSVLAVTSVFGNVDLHQVNYNLKEILAVTKEPTIPIYSGASEPIVSSVGEKWHGHGVDGLGGAIGIAPFVPAGENEAVKAMSKLARQYPQELTIVCIGPATNIALAATLDPSFVANVKEVIFMGCTLRGMGNTTPHAEFNVASDPEAAHILLSKFADKLTVVSWETVYDAHLTWTFYDELVSAPTPTAEFIKRICSAYVNLRPKDNEEAVPDMNATHTFVLCDAYAMALLLEDYTTECSFAVGTVELSHGETRGSCYWKKVENGTRGVKLVHSFDISRFQAILAQLVHER</sequence>
<dbReference type="PANTHER" id="PTHR46190:SF1">
    <property type="entry name" value="SI:CH211-201H21.5"/>
    <property type="match status" value="1"/>
</dbReference>
<evidence type="ECO:0000259" key="2">
    <source>
        <dbReference type="Pfam" id="PF01156"/>
    </source>
</evidence>
<accession>A0A1W0A1D8</accession>